<protein>
    <submittedName>
        <fullName evidence="1">Putative baseplate protein</fullName>
    </submittedName>
</protein>
<proteinExistence type="predicted"/>
<reference evidence="1" key="1">
    <citation type="submission" date="2020-03" db="EMBL/GenBank/DDBJ databases">
        <title>The deep terrestrial virosphere.</title>
        <authorList>
            <person name="Holmfeldt K."/>
            <person name="Nilsson E."/>
            <person name="Simone D."/>
            <person name="Lopez-Fernandez M."/>
            <person name="Wu X."/>
            <person name="de Brujin I."/>
            <person name="Lundin D."/>
            <person name="Andersson A."/>
            <person name="Bertilsson S."/>
            <person name="Dopson M."/>
        </authorList>
    </citation>
    <scope>NUCLEOTIDE SEQUENCE</scope>
    <source>
        <strain evidence="1">TM448A00064</strain>
        <strain evidence="2">TM448B00061</strain>
    </source>
</reference>
<name>A0A6H1Z9B7_9ZZZZ</name>
<evidence type="ECO:0000313" key="1">
    <source>
        <dbReference type="EMBL" id="QJA43875.1"/>
    </source>
</evidence>
<dbReference type="EMBL" id="MT143971">
    <property type="protein sequence ID" value="QJA43875.1"/>
    <property type="molecule type" value="Genomic_DNA"/>
</dbReference>
<dbReference type="EMBL" id="MT144588">
    <property type="protein sequence ID" value="QJH93443.1"/>
    <property type="molecule type" value="Genomic_DNA"/>
</dbReference>
<organism evidence="1">
    <name type="scientific">viral metagenome</name>
    <dbReference type="NCBI Taxonomy" id="1070528"/>
    <lineage>
        <taxon>unclassified sequences</taxon>
        <taxon>metagenomes</taxon>
        <taxon>organismal metagenomes</taxon>
    </lineage>
</organism>
<evidence type="ECO:0000313" key="2">
    <source>
        <dbReference type="EMBL" id="QJH93443.1"/>
    </source>
</evidence>
<dbReference type="AlphaFoldDB" id="A0A6H1Z9B7"/>
<gene>
    <name evidence="1" type="ORF">TM448A00064_0054</name>
    <name evidence="2" type="ORF">TM448B00061_0063</name>
</gene>
<sequence length="527" mass="56459">MPTPPLLPTEPTNYTGLNHRQLLARLQALFQQVRPEWSDFSSNHPENLLLQGTTLIGGLLAGSSDERYRQTMWALITDRLAAIRKGAPIGFELTGRAAGALDGYFSTAGGIAAPQKILIPAGARVMCGQAIYTSTVDMDVAAAAISSITASLENWELQTDVVQSDEVANFPILLVETPVIDGSVGVVAGNGAFVEINPTTGLKWKSFLEMGPDTKGFITMQDNNGHVYVLFGSGVNGVVPTGTVTVTYHTGGGETGKISSVGATWTVLDSIFDDLGNEVNVVFTNTTVSLGEADEMSVEEAKVRGPLAARTNKRCVNEPDFEYAATTVAGLARAALLTSEHDSSIPEDYGRLYLVARGAAYTGSGYYPPAAPSATQIAAVQALIDEDTGEYPQLMLVSVSVLAAIFFYIHVKVRVYKEANYSAATVKANITAELQKWFSVADQNRGPLYNSNWGYKLLGTDGYPDYKIPWSKLFNVVNDTAGVREVSSSVDGLLLNDLRASVVLEPAKFCILGNIQVYDMDQGGLEI</sequence>
<accession>A0A6H1Z9B7</accession>